<proteinExistence type="predicted"/>
<evidence type="ECO:0000259" key="1">
    <source>
        <dbReference type="Pfam" id="PF20058"/>
    </source>
</evidence>
<accession>A0A9X1QMA7</accession>
<dbReference type="Pfam" id="PF20058">
    <property type="entry name" value="DUF6457"/>
    <property type="match status" value="1"/>
</dbReference>
<dbReference type="EMBL" id="JAKGSI010000001">
    <property type="protein sequence ID" value="MCF4005922.1"/>
    <property type="molecule type" value="Genomic_DNA"/>
</dbReference>
<reference evidence="2" key="1">
    <citation type="submission" date="2022-01" db="EMBL/GenBank/DDBJ databases">
        <title>Corynebacterium sp. nov isolated from isolated from the feces of the greater white-fronted geese (Anser albifrons) at Poyang Lake, PR China.</title>
        <authorList>
            <person name="Liu Q."/>
        </authorList>
    </citation>
    <scope>NUCLEOTIDE SEQUENCE</scope>
    <source>
        <strain evidence="2">JCM 32435</strain>
    </source>
</reference>
<evidence type="ECO:0000313" key="3">
    <source>
        <dbReference type="Proteomes" id="UP001139336"/>
    </source>
</evidence>
<keyword evidence="3" id="KW-1185">Reference proteome</keyword>
<dbReference type="AlphaFoldDB" id="A0A9X1QMA7"/>
<dbReference type="RefSeq" id="WP_236117710.1">
    <property type="nucleotide sequence ID" value="NZ_JAKGSI010000001.1"/>
</dbReference>
<name>A0A9X1QMA7_9CORY</name>
<comment type="caution">
    <text evidence="2">The sequence shown here is derived from an EMBL/GenBank/DDBJ whole genome shotgun (WGS) entry which is preliminary data.</text>
</comment>
<evidence type="ECO:0000313" key="2">
    <source>
        <dbReference type="EMBL" id="MCF4005922.1"/>
    </source>
</evidence>
<dbReference type="Proteomes" id="UP001139336">
    <property type="component" value="Unassembled WGS sequence"/>
</dbReference>
<dbReference type="InterPro" id="IPR045598">
    <property type="entry name" value="DUF6457"/>
</dbReference>
<organism evidence="2 3">
    <name type="scientific">Corynebacterium uropygiale</name>
    <dbReference type="NCBI Taxonomy" id="1775911"/>
    <lineage>
        <taxon>Bacteria</taxon>
        <taxon>Bacillati</taxon>
        <taxon>Actinomycetota</taxon>
        <taxon>Actinomycetes</taxon>
        <taxon>Mycobacteriales</taxon>
        <taxon>Corynebacteriaceae</taxon>
        <taxon>Corynebacterium</taxon>
    </lineage>
</organism>
<feature type="domain" description="DUF6457" evidence="1">
    <location>
        <begin position="10"/>
        <end position="91"/>
    </location>
</feature>
<protein>
    <submittedName>
        <fullName evidence="2">DUF6457 domain-containing protein</fullName>
    </submittedName>
</protein>
<gene>
    <name evidence="2" type="ORF">L1O03_01865</name>
</gene>
<sequence length="95" mass="10250">MTEPDEPAVRTARRWLADVAREVGVDPTVLDPAVNDVLDLTKAVAHGPSRPAAPLTAFLVGLSLSPNSPADDIRARLMRIRDLAATWKDADDEAH</sequence>